<evidence type="ECO:0000256" key="1">
    <source>
        <dbReference type="SAM" id="Phobius"/>
    </source>
</evidence>
<dbReference type="Proteomes" id="UP000523007">
    <property type="component" value="Unassembled WGS sequence"/>
</dbReference>
<sequence length="167" mass="17483">MTERTADERAGAQAPARAAGDLAVGLVIIAVCVWAGWESLGMPRRGQLGLLTSPGFTPFLACLTIGVLCAILVVRALLRGALKGVGPRLAEMWHSEESRRVVVLFALITGYGLLVGVIQFAVVTGVFLLVCFVFVRAGGWVTIAATTVVATLLTGVAIPHAFSMPLP</sequence>
<dbReference type="Pfam" id="PF07331">
    <property type="entry name" value="TctB"/>
    <property type="match status" value="1"/>
</dbReference>
<proteinExistence type="predicted"/>
<feature type="transmembrane region" description="Helical" evidence="1">
    <location>
        <begin position="141"/>
        <end position="162"/>
    </location>
</feature>
<dbReference type="EMBL" id="JACHJT010000001">
    <property type="protein sequence ID" value="MBB4929529.1"/>
    <property type="molecule type" value="Genomic_DNA"/>
</dbReference>
<evidence type="ECO:0000313" key="4">
    <source>
        <dbReference type="Proteomes" id="UP000523007"/>
    </source>
</evidence>
<gene>
    <name evidence="3" type="ORF">F4561_000349</name>
</gene>
<dbReference type="AlphaFoldDB" id="A0A7W7RCR7"/>
<feature type="transmembrane region" description="Helical" evidence="1">
    <location>
        <begin position="102"/>
        <end position="135"/>
    </location>
</feature>
<protein>
    <recommendedName>
        <fullName evidence="2">DUF1468 domain-containing protein</fullName>
    </recommendedName>
</protein>
<feature type="transmembrane region" description="Helical" evidence="1">
    <location>
        <begin position="18"/>
        <end position="37"/>
    </location>
</feature>
<keyword evidence="4" id="KW-1185">Reference proteome</keyword>
<dbReference type="InterPro" id="IPR009936">
    <property type="entry name" value="DUF1468"/>
</dbReference>
<feature type="transmembrane region" description="Helical" evidence="1">
    <location>
        <begin position="57"/>
        <end position="78"/>
    </location>
</feature>
<feature type="domain" description="DUF1468" evidence="2">
    <location>
        <begin position="23"/>
        <end position="167"/>
    </location>
</feature>
<organism evidence="3 4">
    <name type="scientific">Lipingzhangella halophila</name>
    <dbReference type="NCBI Taxonomy" id="1783352"/>
    <lineage>
        <taxon>Bacteria</taxon>
        <taxon>Bacillati</taxon>
        <taxon>Actinomycetota</taxon>
        <taxon>Actinomycetes</taxon>
        <taxon>Streptosporangiales</taxon>
        <taxon>Nocardiopsidaceae</taxon>
        <taxon>Lipingzhangella</taxon>
    </lineage>
</organism>
<name>A0A7W7RCR7_9ACTN</name>
<keyword evidence="1" id="KW-0812">Transmembrane</keyword>
<comment type="caution">
    <text evidence="3">The sequence shown here is derived from an EMBL/GenBank/DDBJ whole genome shotgun (WGS) entry which is preliminary data.</text>
</comment>
<dbReference type="RefSeq" id="WP_184574098.1">
    <property type="nucleotide sequence ID" value="NZ_JACHJT010000001.1"/>
</dbReference>
<keyword evidence="1" id="KW-1133">Transmembrane helix</keyword>
<reference evidence="3 4" key="1">
    <citation type="submission" date="2020-08" db="EMBL/GenBank/DDBJ databases">
        <title>Sequencing the genomes of 1000 actinobacteria strains.</title>
        <authorList>
            <person name="Klenk H.-P."/>
        </authorList>
    </citation>
    <scope>NUCLEOTIDE SEQUENCE [LARGE SCALE GENOMIC DNA]</scope>
    <source>
        <strain evidence="3 4">DSM 102030</strain>
    </source>
</reference>
<evidence type="ECO:0000313" key="3">
    <source>
        <dbReference type="EMBL" id="MBB4929529.1"/>
    </source>
</evidence>
<keyword evidence="1" id="KW-0472">Membrane</keyword>
<evidence type="ECO:0000259" key="2">
    <source>
        <dbReference type="Pfam" id="PF07331"/>
    </source>
</evidence>
<accession>A0A7W7RCR7</accession>